<dbReference type="RefSeq" id="WP_256395902.1">
    <property type="nucleotide sequence ID" value="NZ_JANHDJ010000003.1"/>
</dbReference>
<keyword evidence="3 5" id="KW-0687">Ribonucleoprotein</keyword>
<dbReference type="GO" id="GO:0005840">
    <property type="term" value="C:ribosome"/>
    <property type="evidence" value="ECO:0007669"/>
    <property type="project" value="UniProtKB-KW"/>
</dbReference>
<dbReference type="Proteomes" id="UP001597052">
    <property type="component" value="Unassembled WGS sequence"/>
</dbReference>
<comment type="caution">
    <text evidence="6">The sequence shown here is derived from an EMBL/GenBank/DDBJ whole genome shotgun (WGS) entry which is preliminary data.</text>
</comment>
<dbReference type="AlphaFoldDB" id="A0ABD6DBJ4"/>
<protein>
    <recommendedName>
        <fullName evidence="4 5">Large ribosomal subunit protein uL29</fullName>
    </recommendedName>
</protein>
<accession>A0ABD6DBJ4</accession>
<proteinExistence type="inferred from homology"/>
<evidence type="ECO:0000256" key="1">
    <source>
        <dbReference type="ARBA" id="ARBA00009254"/>
    </source>
</evidence>
<dbReference type="PROSITE" id="PS00579">
    <property type="entry name" value="RIBOSOMAL_L29"/>
    <property type="match status" value="1"/>
</dbReference>
<gene>
    <name evidence="6" type="primary">rpmC</name>
    <name evidence="5" type="synonym">rpl29</name>
    <name evidence="6" type="ORF">ACFSBW_11520</name>
</gene>
<dbReference type="InterPro" id="IPR001854">
    <property type="entry name" value="Ribosomal_uL29"/>
</dbReference>
<dbReference type="FunFam" id="1.10.287.310:FF:000001">
    <property type="entry name" value="50S ribosomal protein L29"/>
    <property type="match status" value="1"/>
</dbReference>
<evidence type="ECO:0000256" key="5">
    <source>
        <dbReference type="HAMAP-Rule" id="MF_00374"/>
    </source>
</evidence>
<evidence type="ECO:0000313" key="7">
    <source>
        <dbReference type="Proteomes" id="UP001597052"/>
    </source>
</evidence>
<dbReference type="Pfam" id="PF00831">
    <property type="entry name" value="Ribosomal_L29"/>
    <property type="match status" value="1"/>
</dbReference>
<dbReference type="SUPFAM" id="SSF46561">
    <property type="entry name" value="Ribosomal protein L29 (L29p)"/>
    <property type="match status" value="1"/>
</dbReference>
<dbReference type="GO" id="GO:0006412">
    <property type="term" value="P:translation"/>
    <property type="evidence" value="ECO:0007669"/>
    <property type="project" value="UniProtKB-UniRule"/>
</dbReference>
<evidence type="ECO:0000256" key="3">
    <source>
        <dbReference type="ARBA" id="ARBA00023274"/>
    </source>
</evidence>
<reference evidence="6 7" key="1">
    <citation type="journal article" date="2019" name="Int. J. Syst. Evol. Microbiol.">
        <title>The Global Catalogue of Microorganisms (GCM) 10K type strain sequencing project: providing services to taxonomists for standard genome sequencing and annotation.</title>
        <authorList>
            <consortium name="The Broad Institute Genomics Platform"/>
            <consortium name="The Broad Institute Genome Sequencing Center for Infectious Disease"/>
            <person name="Wu L."/>
            <person name="Ma J."/>
        </authorList>
    </citation>
    <scope>NUCLEOTIDE SEQUENCE [LARGE SCALE GENOMIC DNA]</scope>
    <source>
        <strain evidence="6 7">CGMCC 1.10593</strain>
    </source>
</reference>
<dbReference type="Gene3D" id="1.10.287.310">
    <property type="match status" value="1"/>
</dbReference>
<keyword evidence="2 5" id="KW-0689">Ribosomal protein</keyword>
<dbReference type="NCBIfam" id="TIGR00012">
    <property type="entry name" value="L29"/>
    <property type="match status" value="1"/>
</dbReference>
<evidence type="ECO:0000256" key="2">
    <source>
        <dbReference type="ARBA" id="ARBA00022980"/>
    </source>
</evidence>
<dbReference type="InterPro" id="IPR036049">
    <property type="entry name" value="Ribosomal_uL29_sf"/>
</dbReference>
<organism evidence="6 7">
    <name type="scientific">Halohasta litorea</name>
    <dbReference type="NCBI Taxonomy" id="869891"/>
    <lineage>
        <taxon>Archaea</taxon>
        <taxon>Methanobacteriati</taxon>
        <taxon>Methanobacteriota</taxon>
        <taxon>Stenosarchaea group</taxon>
        <taxon>Halobacteria</taxon>
        <taxon>Halobacteriales</taxon>
        <taxon>Haloferacaceae</taxon>
        <taxon>Halohasta</taxon>
    </lineage>
</organism>
<sequence length="72" mass="8159">MAILHVEEMRDMTPAEREVELEELETELLNLKALQAAGGVPENPSELKELRRTIARLKTVQTEEGDLEADEE</sequence>
<dbReference type="EMBL" id="JBHUDM010000003">
    <property type="protein sequence ID" value="MFD1642503.1"/>
    <property type="molecule type" value="Genomic_DNA"/>
</dbReference>
<dbReference type="HAMAP" id="MF_00374">
    <property type="entry name" value="Ribosomal_uL29"/>
    <property type="match status" value="1"/>
</dbReference>
<keyword evidence="7" id="KW-1185">Reference proteome</keyword>
<comment type="similarity">
    <text evidence="1 5">Belongs to the universal ribosomal protein uL29 family.</text>
</comment>
<evidence type="ECO:0000256" key="4">
    <source>
        <dbReference type="ARBA" id="ARBA00035204"/>
    </source>
</evidence>
<name>A0ABD6DBJ4_9EURY</name>
<evidence type="ECO:0000313" key="6">
    <source>
        <dbReference type="EMBL" id="MFD1642503.1"/>
    </source>
</evidence>
<dbReference type="GO" id="GO:1990904">
    <property type="term" value="C:ribonucleoprotein complex"/>
    <property type="evidence" value="ECO:0007669"/>
    <property type="project" value="UniProtKB-KW"/>
</dbReference>
<dbReference type="InterPro" id="IPR018254">
    <property type="entry name" value="Ribosomal_uL29_CS"/>
</dbReference>